<organism evidence="2 3">
    <name type="scientific">Candidatus Nealsonbacteria bacterium CG10_big_fil_rev_8_21_14_0_10_37_25</name>
    <dbReference type="NCBI Taxonomy" id="1974711"/>
    <lineage>
        <taxon>Bacteria</taxon>
        <taxon>Candidatus Nealsoniibacteriota</taxon>
    </lineage>
</organism>
<accession>A0A2H0TK04</accession>
<dbReference type="SMART" id="SM01321">
    <property type="entry name" value="Y1_Tnp"/>
    <property type="match status" value="1"/>
</dbReference>
<evidence type="ECO:0000313" key="3">
    <source>
        <dbReference type="Proteomes" id="UP000228909"/>
    </source>
</evidence>
<dbReference type="GO" id="GO:0006313">
    <property type="term" value="P:DNA transposition"/>
    <property type="evidence" value="ECO:0007669"/>
    <property type="project" value="InterPro"/>
</dbReference>
<dbReference type="AlphaFoldDB" id="A0A2H0TK04"/>
<dbReference type="EMBL" id="PFCK01000002">
    <property type="protein sequence ID" value="PIR71878.1"/>
    <property type="molecule type" value="Genomic_DNA"/>
</dbReference>
<evidence type="ECO:0000313" key="2">
    <source>
        <dbReference type="EMBL" id="PIR71878.1"/>
    </source>
</evidence>
<dbReference type="GO" id="GO:0003677">
    <property type="term" value="F:DNA binding"/>
    <property type="evidence" value="ECO:0007669"/>
    <property type="project" value="InterPro"/>
</dbReference>
<dbReference type="GO" id="GO:0004803">
    <property type="term" value="F:transposase activity"/>
    <property type="evidence" value="ECO:0007669"/>
    <property type="project" value="InterPro"/>
</dbReference>
<dbReference type="Proteomes" id="UP000228909">
    <property type="component" value="Unassembled WGS sequence"/>
</dbReference>
<dbReference type="SUPFAM" id="SSF143422">
    <property type="entry name" value="Transposase IS200-like"/>
    <property type="match status" value="1"/>
</dbReference>
<dbReference type="Pfam" id="PF01797">
    <property type="entry name" value="Y1_Tnp"/>
    <property type="match status" value="1"/>
</dbReference>
<dbReference type="PANTHER" id="PTHR34322">
    <property type="entry name" value="TRANSPOSASE, Y1_TNP DOMAIN-CONTAINING"/>
    <property type="match status" value="1"/>
</dbReference>
<dbReference type="Gene3D" id="3.30.70.1290">
    <property type="entry name" value="Transposase IS200-like"/>
    <property type="match status" value="1"/>
</dbReference>
<dbReference type="PANTHER" id="PTHR34322:SF2">
    <property type="entry name" value="TRANSPOSASE IS200-LIKE DOMAIN-CONTAINING PROTEIN"/>
    <property type="match status" value="1"/>
</dbReference>
<proteinExistence type="predicted"/>
<feature type="domain" description="Transposase IS200-like" evidence="1">
    <location>
        <begin position="10"/>
        <end position="159"/>
    </location>
</feature>
<dbReference type="InterPro" id="IPR002686">
    <property type="entry name" value="Transposase_17"/>
</dbReference>
<evidence type="ECO:0000259" key="1">
    <source>
        <dbReference type="SMART" id="SM01321"/>
    </source>
</evidence>
<dbReference type="InterPro" id="IPR036515">
    <property type="entry name" value="Transposase_17_sf"/>
</dbReference>
<name>A0A2H0TK04_9BACT</name>
<comment type="caution">
    <text evidence="2">The sequence shown here is derived from an EMBL/GenBank/DDBJ whole genome shotgun (WGS) entry which is preliminary data.</text>
</comment>
<gene>
    <name evidence="2" type="ORF">COU43_00015</name>
</gene>
<reference evidence="3" key="1">
    <citation type="submission" date="2017-09" db="EMBL/GenBank/DDBJ databases">
        <title>Depth-based differentiation of microbial function through sediment-hosted aquifers and enrichment of novel symbionts in the deep terrestrial subsurface.</title>
        <authorList>
            <person name="Probst A.J."/>
            <person name="Ladd B."/>
            <person name="Jarett J.K."/>
            <person name="Geller-Mcgrath D.E."/>
            <person name="Sieber C.M.K."/>
            <person name="Emerson J.B."/>
            <person name="Anantharaman K."/>
            <person name="Thomas B.C."/>
            <person name="Malmstrom R."/>
            <person name="Stieglmeier M."/>
            <person name="Klingl A."/>
            <person name="Woyke T."/>
            <person name="Ryan C.M."/>
            <person name="Banfield J.F."/>
        </authorList>
    </citation>
    <scope>NUCLEOTIDE SEQUENCE [LARGE SCALE GENOMIC DNA]</scope>
</reference>
<protein>
    <recommendedName>
        <fullName evidence="1">Transposase IS200-like domain-containing protein</fullName>
    </recommendedName>
</protein>
<sequence length="246" mass="28759">MVLRKEIAFEKSIPYHVLTRAIDGRKIFAEEDNCYRCIFRMYAANIGKPAPHLHRQDVIKAAKALLNGEAAPEKFIIIEHSPLVYFLSFVVVPDHFHFELVSDVENGISKLMQKLKGGFAKFFNKRTERRGNLFERPYKIIPIQTNFQADAILRYINVINVLDVYQPGWRKEGLRGKKTAFKFLNEYPFSSFSDLFGKRKSKIIAPREILEKYLGKEITISQEEFINFIKDFLHQRSLYNSSLFLE</sequence>